<evidence type="ECO:0008006" key="5">
    <source>
        <dbReference type="Google" id="ProtNLM"/>
    </source>
</evidence>
<proteinExistence type="predicted"/>
<keyword evidence="2" id="KW-0472">Membrane</keyword>
<comment type="caution">
    <text evidence="3">The sequence shown here is derived from an EMBL/GenBank/DDBJ whole genome shotgun (WGS) entry which is preliminary data.</text>
</comment>
<evidence type="ECO:0000313" key="4">
    <source>
        <dbReference type="Proteomes" id="UP001500851"/>
    </source>
</evidence>
<reference evidence="4" key="1">
    <citation type="journal article" date="2019" name="Int. J. Syst. Evol. Microbiol.">
        <title>The Global Catalogue of Microorganisms (GCM) 10K type strain sequencing project: providing services to taxonomists for standard genome sequencing and annotation.</title>
        <authorList>
            <consortium name="The Broad Institute Genomics Platform"/>
            <consortium name="The Broad Institute Genome Sequencing Center for Infectious Disease"/>
            <person name="Wu L."/>
            <person name="Ma J."/>
        </authorList>
    </citation>
    <scope>NUCLEOTIDE SEQUENCE [LARGE SCALE GENOMIC DNA]</scope>
    <source>
        <strain evidence="4">JCM 14736</strain>
    </source>
</reference>
<dbReference type="EMBL" id="BAAAOB010000002">
    <property type="protein sequence ID" value="GAA1793499.1"/>
    <property type="molecule type" value="Genomic_DNA"/>
</dbReference>
<gene>
    <name evidence="3" type="ORF">GCM10009768_23020</name>
</gene>
<dbReference type="RefSeq" id="WP_046455367.1">
    <property type="nucleotide sequence ID" value="NZ_BAAAOB010000002.1"/>
</dbReference>
<keyword evidence="2" id="KW-1133">Transmembrane helix</keyword>
<evidence type="ECO:0000256" key="1">
    <source>
        <dbReference type="SAM" id="MobiDB-lite"/>
    </source>
</evidence>
<keyword evidence="4" id="KW-1185">Reference proteome</keyword>
<evidence type="ECO:0000313" key="3">
    <source>
        <dbReference type="EMBL" id="GAA1793499.1"/>
    </source>
</evidence>
<keyword evidence="2" id="KW-0812">Transmembrane</keyword>
<sequence>MNSTVPLDRDELLSGFAAPAPARPAPVRPLRPAEAPRPAARRRPRVMAGALTAVGVILAIMAAQLGLSILVSQGAYEVRALQVEERDLGRVQSVLKQNLEKLSSPQNLAENATALGMVQNSQPATLRLSSGAVLGSLETRTSEPLKNTVPNATLESMPVVDAKGLLVSRNAAQPGAASGNFATTPVAWKGKLPAPDTH</sequence>
<organism evidence="3 4">
    <name type="scientific">Leucobacter iarius</name>
    <dbReference type="NCBI Taxonomy" id="333963"/>
    <lineage>
        <taxon>Bacteria</taxon>
        <taxon>Bacillati</taxon>
        <taxon>Actinomycetota</taxon>
        <taxon>Actinomycetes</taxon>
        <taxon>Micrococcales</taxon>
        <taxon>Microbacteriaceae</taxon>
        <taxon>Leucobacter</taxon>
    </lineage>
</organism>
<name>A0ABP4XYU1_9MICO</name>
<evidence type="ECO:0000256" key="2">
    <source>
        <dbReference type="SAM" id="Phobius"/>
    </source>
</evidence>
<feature type="region of interest" description="Disordered" evidence="1">
    <location>
        <begin position="17"/>
        <end position="41"/>
    </location>
</feature>
<protein>
    <recommendedName>
        <fullName evidence="5">Cell division protein FtsL</fullName>
    </recommendedName>
</protein>
<accession>A0ABP4XYU1</accession>
<feature type="transmembrane region" description="Helical" evidence="2">
    <location>
        <begin position="46"/>
        <end position="71"/>
    </location>
</feature>
<dbReference type="Proteomes" id="UP001500851">
    <property type="component" value="Unassembled WGS sequence"/>
</dbReference>